<evidence type="ECO:0000313" key="1">
    <source>
        <dbReference type="EMBL" id="OGF37031.1"/>
    </source>
</evidence>
<dbReference type="AlphaFoldDB" id="A0A1F5TER4"/>
<proteinExistence type="predicted"/>
<sequence>MPKSDDTLNLTNAEFADRLFKKLFRTRLTEEQYGRRHPEFLKTKRRMDRAFAKANRSTAPDKCAVLARTIAKIIKEEEPTKTKAGGSP</sequence>
<accession>A0A1F5TER4</accession>
<gene>
    <name evidence="1" type="ORF">A2482_02560</name>
</gene>
<reference evidence="1 2" key="1">
    <citation type="journal article" date="2016" name="Nat. Commun.">
        <title>Thousands of microbial genomes shed light on interconnected biogeochemical processes in an aquifer system.</title>
        <authorList>
            <person name="Anantharaman K."/>
            <person name="Brown C.T."/>
            <person name="Hug L.A."/>
            <person name="Sharon I."/>
            <person name="Castelle C.J."/>
            <person name="Probst A.J."/>
            <person name="Thomas B.C."/>
            <person name="Singh A."/>
            <person name="Wilkins M.J."/>
            <person name="Karaoz U."/>
            <person name="Brodie E.L."/>
            <person name="Williams K.H."/>
            <person name="Hubbard S.S."/>
            <person name="Banfield J.F."/>
        </authorList>
    </citation>
    <scope>NUCLEOTIDE SEQUENCE [LARGE SCALE GENOMIC DNA]</scope>
</reference>
<evidence type="ECO:0000313" key="2">
    <source>
        <dbReference type="Proteomes" id="UP000178656"/>
    </source>
</evidence>
<dbReference type="Proteomes" id="UP000178656">
    <property type="component" value="Unassembled WGS sequence"/>
</dbReference>
<dbReference type="EMBL" id="MFGM01000026">
    <property type="protein sequence ID" value="OGF37031.1"/>
    <property type="molecule type" value="Genomic_DNA"/>
</dbReference>
<organism evidence="1 2">
    <name type="scientific">Candidatus Falkowbacteria bacterium RIFOXYC2_FULL_48_21</name>
    <dbReference type="NCBI Taxonomy" id="1798005"/>
    <lineage>
        <taxon>Bacteria</taxon>
        <taxon>Candidatus Falkowiibacteriota</taxon>
    </lineage>
</organism>
<comment type="caution">
    <text evidence="1">The sequence shown here is derived from an EMBL/GenBank/DDBJ whole genome shotgun (WGS) entry which is preliminary data.</text>
</comment>
<name>A0A1F5TER4_9BACT</name>
<protein>
    <submittedName>
        <fullName evidence="1">Uncharacterized protein</fullName>
    </submittedName>
</protein>